<organism evidence="2">
    <name type="scientific">Prunus dulcis</name>
    <name type="common">Almond</name>
    <name type="synonym">Amygdalus dulcis</name>
    <dbReference type="NCBI Taxonomy" id="3755"/>
    <lineage>
        <taxon>Eukaryota</taxon>
        <taxon>Viridiplantae</taxon>
        <taxon>Streptophyta</taxon>
        <taxon>Embryophyta</taxon>
        <taxon>Tracheophyta</taxon>
        <taxon>Spermatophyta</taxon>
        <taxon>Magnoliopsida</taxon>
        <taxon>eudicotyledons</taxon>
        <taxon>Gunneridae</taxon>
        <taxon>Pentapetalae</taxon>
        <taxon>rosids</taxon>
        <taxon>fabids</taxon>
        <taxon>Rosales</taxon>
        <taxon>Rosaceae</taxon>
        <taxon>Amygdaloideae</taxon>
        <taxon>Amygdaleae</taxon>
        <taxon>Prunus</taxon>
    </lineage>
</organism>
<feature type="transmembrane region" description="Helical" evidence="1">
    <location>
        <begin position="34"/>
        <end position="55"/>
    </location>
</feature>
<sequence>MVEASEGLWPTPPGVVFYSDLFCREKERRRRRRNLWRIFFWEIYSHIYSFGVLMLEITSGRKNNRLYKEDRVLNLVGYAWESWNEGGGLEIMHTCCSPLRGRECSR</sequence>
<evidence type="ECO:0000313" key="2">
    <source>
        <dbReference type="EMBL" id="BBN68581.1"/>
    </source>
</evidence>
<dbReference type="PANTHER" id="PTHR27006">
    <property type="entry name" value="PROMASTIGOTE SURFACE ANTIGEN PROTEIN PSA"/>
    <property type="match status" value="1"/>
</dbReference>
<keyword evidence="2" id="KW-0808">Transferase</keyword>
<reference evidence="2" key="1">
    <citation type="journal article" date="2019" name="Science">
        <title>Mutation of a bHLH transcription factor allowed almond domestication.</title>
        <authorList>
            <person name="Sanchez-Perez R."/>
            <person name="Pavan S."/>
            <person name="Mazzeo R."/>
            <person name="Moldovan C."/>
            <person name="Aiese Cigliano R."/>
            <person name="Del Cueto J."/>
            <person name="Ricciardi F."/>
            <person name="Lotti C."/>
            <person name="Ricciardi L."/>
            <person name="Dicenta F."/>
            <person name="Lopez-Marques R.L."/>
            <person name="Lindberg Moller B."/>
        </authorList>
    </citation>
    <scope>NUCLEOTIDE SEQUENCE</scope>
</reference>
<protein>
    <submittedName>
        <fullName evidence="2">Leucine-rich repeat protein kinase family protein</fullName>
    </submittedName>
</protein>
<dbReference type="AlphaFoldDB" id="A0A5H2XXQ6"/>
<dbReference type="PANTHER" id="PTHR27006:SF634">
    <property type="entry name" value="RECEPTOR-LIKE SERINE_THREONINE-PROTEIN KINASE"/>
    <property type="match status" value="1"/>
</dbReference>
<dbReference type="EMBL" id="AP020820">
    <property type="protein sequence ID" value="BBN68581.1"/>
    <property type="molecule type" value="Genomic_DNA"/>
</dbReference>
<accession>A0A5H2XXQ6</accession>
<keyword evidence="2" id="KW-0418">Kinase</keyword>
<keyword evidence="1" id="KW-0472">Membrane</keyword>
<name>A0A5H2XXQ6_PRUDU</name>
<gene>
    <name evidence="2" type="ORF">Prudu_483S000300</name>
</gene>
<keyword evidence="1" id="KW-0812">Transmembrane</keyword>
<keyword evidence="1" id="KW-1133">Transmembrane helix</keyword>
<dbReference type="GO" id="GO:0016301">
    <property type="term" value="F:kinase activity"/>
    <property type="evidence" value="ECO:0007669"/>
    <property type="project" value="UniProtKB-KW"/>
</dbReference>
<evidence type="ECO:0000256" key="1">
    <source>
        <dbReference type="SAM" id="Phobius"/>
    </source>
</evidence>
<proteinExistence type="predicted"/>